<sequence length="953" mass="110334">MHKITLNVPEGIRYLSDWHDLWNTLLPEGQHYILNKRICGCGATEAYLRSGRKVILASPRKHLLYNKYSQHLSDNLHLYRYQGDKKRYFENTGNTEKDILAFNNELGRYIQSGGRKILTTYDSLGKIVEVLVSSGECLQEWTVVVDEFQSMFCDCQYKATTEYEFSMILGMFSTVVYLSATPFLESYLDMTGQFGGLMVYELLWPANMTQIPEVEVIKSRKSVASLCARLVDDYRKGNGKSILVDGGKFIAGEAVFYINSISEIKKIILENNIRPEEANIICSSKPENIRKLDELSRETGMKFRIGDIPQKGELHKMFTFCTSTVYIGADFYSTNAYSYIFANPRISSMTVDVSVDLQQIIGRQRLEENPFRNSATLYFNTRESRVDRQALEEAVREKKEKTQRQIKNYTVAPYKNEMLQMMEDTIRKYGHKEHYCCIVRDSNGRVCVIENEILEIADRRAWEVTNMIYNNDFSMYRALKAGVNVTKATDSNNPEIQRIFTEWNMDNRFDRKARMYCDLHENAPLLLEECNFIERKYKDYYDALGREGFENSYWRENYIKKTLAPVPMRLLPRNEIAGRLMNVLKAGGEYTRSEVKQILRGIYHDLGIQGKPSASDITGYLTCKEKTIRTKRTVTAMFKIISHARKKVSLFPRITDVNQPQEYDVDKLLEIIRDDTYFHLKDKVEAVRSAGTKDEKNRKKALLPVVTWNGTFKSRHKNECTIYSSYTALDFDHIEPKDMPAFVRWLQGFPCVYAYFVTPGGTGYKAIIIHDNCEPLYHYDLYGQLLKMFDCPWIDNSTTDLARGNYLSYDPDLWKNPNPIPFHFVPSTPEPVIPNTMTETVIRDVQGEPVLVRDESWVEGFLNQLNRQVISDDSIIRILRKTWNGKSLSNGRNNTAMSYAGILCKAGVEPDKAKAFIEELIPGFDITEIVEYAYTHNIFGCERMRYRSKKMKI</sequence>
<dbReference type="AlphaFoldDB" id="A0A7J5JMR5"/>
<dbReference type="RefSeq" id="WP_211479137.1">
    <property type="nucleotide sequence ID" value="NZ_CP072224.1"/>
</dbReference>
<reference evidence="2 3" key="1">
    <citation type="journal article" date="2019" name="Nat. Med.">
        <title>A library of human gut bacterial isolates paired with longitudinal multiomics data enables mechanistic microbiome research.</title>
        <authorList>
            <person name="Poyet M."/>
            <person name="Groussin M."/>
            <person name="Gibbons S.M."/>
            <person name="Avila-Pacheco J."/>
            <person name="Jiang X."/>
            <person name="Kearney S.M."/>
            <person name="Perrotta A.R."/>
            <person name="Berdy B."/>
            <person name="Zhao S."/>
            <person name="Lieberman T.D."/>
            <person name="Swanson P.K."/>
            <person name="Smith M."/>
            <person name="Roesemann S."/>
            <person name="Alexander J.E."/>
            <person name="Rich S.A."/>
            <person name="Livny J."/>
            <person name="Vlamakis H."/>
            <person name="Clish C."/>
            <person name="Bullock K."/>
            <person name="Deik A."/>
            <person name="Scott J."/>
            <person name="Pierce K.A."/>
            <person name="Xavier R.J."/>
            <person name="Alm E.J."/>
        </authorList>
    </citation>
    <scope>NUCLEOTIDE SEQUENCE [LARGE SCALE GENOMIC DNA]</scope>
    <source>
        <strain evidence="2 3">BIOML-A160</strain>
    </source>
</reference>
<feature type="domain" description="BT4734-like N-terminal" evidence="1">
    <location>
        <begin position="699"/>
        <end position="813"/>
    </location>
</feature>
<dbReference type="Pfam" id="PF08800">
    <property type="entry name" value="BT4734-like_N"/>
    <property type="match status" value="1"/>
</dbReference>
<evidence type="ECO:0000313" key="2">
    <source>
        <dbReference type="EMBL" id="KAB4452377.1"/>
    </source>
</evidence>
<name>A0A7J5JMR5_BACT4</name>
<evidence type="ECO:0000259" key="1">
    <source>
        <dbReference type="Pfam" id="PF08800"/>
    </source>
</evidence>
<comment type="caution">
    <text evidence="2">The sequence shown here is derived from an EMBL/GenBank/DDBJ whole genome shotgun (WGS) entry which is preliminary data.</text>
</comment>
<protein>
    <recommendedName>
        <fullName evidence="1">BT4734-like N-terminal domain-containing protein</fullName>
    </recommendedName>
</protein>
<accession>A0A7J5JMR5</accession>
<dbReference type="SUPFAM" id="SSF52540">
    <property type="entry name" value="P-loop containing nucleoside triphosphate hydrolases"/>
    <property type="match status" value="1"/>
</dbReference>
<proteinExistence type="predicted"/>
<dbReference type="Proteomes" id="UP000436825">
    <property type="component" value="Unassembled WGS sequence"/>
</dbReference>
<dbReference type="InterPro" id="IPR027417">
    <property type="entry name" value="P-loop_NTPase"/>
</dbReference>
<dbReference type="InterPro" id="IPR014907">
    <property type="entry name" value="BT4734-like_N"/>
</dbReference>
<organism evidence="2 3">
    <name type="scientific">Bacteroides thetaiotaomicron</name>
    <dbReference type="NCBI Taxonomy" id="818"/>
    <lineage>
        <taxon>Bacteria</taxon>
        <taxon>Pseudomonadati</taxon>
        <taxon>Bacteroidota</taxon>
        <taxon>Bacteroidia</taxon>
        <taxon>Bacteroidales</taxon>
        <taxon>Bacteroidaceae</taxon>
        <taxon>Bacteroides</taxon>
    </lineage>
</organism>
<dbReference type="EMBL" id="WCRW01000017">
    <property type="protein sequence ID" value="KAB4452377.1"/>
    <property type="molecule type" value="Genomic_DNA"/>
</dbReference>
<evidence type="ECO:0000313" key="3">
    <source>
        <dbReference type="Proteomes" id="UP000436825"/>
    </source>
</evidence>
<gene>
    <name evidence="2" type="ORF">GAN75_20190</name>
</gene>